<dbReference type="SUPFAM" id="SSF55874">
    <property type="entry name" value="ATPase domain of HSP90 chaperone/DNA topoisomerase II/histidine kinase"/>
    <property type="match status" value="1"/>
</dbReference>
<evidence type="ECO:0000256" key="3">
    <source>
        <dbReference type="ARBA" id="ARBA00022553"/>
    </source>
</evidence>
<dbReference type="PRINTS" id="PR00344">
    <property type="entry name" value="BCTRLSENSOR"/>
</dbReference>
<dbReference type="AlphaFoldDB" id="A0A848G638"/>
<dbReference type="SUPFAM" id="SSF52172">
    <property type="entry name" value="CheY-like"/>
    <property type="match status" value="1"/>
</dbReference>
<evidence type="ECO:0000259" key="9">
    <source>
        <dbReference type="PROSITE" id="PS50109"/>
    </source>
</evidence>
<dbReference type="Gene3D" id="3.30.565.10">
    <property type="entry name" value="Histidine kinase-like ATPase, C-terminal domain"/>
    <property type="match status" value="1"/>
</dbReference>
<dbReference type="SUPFAM" id="SSF55785">
    <property type="entry name" value="PYP-like sensor domain (PAS domain)"/>
    <property type="match status" value="1"/>
</dbReference>
<dbReference type="PROSITE" id="PS50112">
    <property type="entry name" value="PAS"/>
    <property type="match status" value="1"/>
</dbReference>
<dbReference type="Gene3D" id="3.30.450.20">
    <property type="entry name" value="PAS domain"/>
    <property type="match status" value="1"/>
</dbReference>
<evidence type="ECO:0000259" key="12">
    <source>
        <dbReference type="PROSITE" id="PS50113"/>
    </source>
</evidence>
<proteinExistence type="predicted"/>
<dbReference type="Proteomes" id="UP000580043">
    <property type="component" value="Unassembled WGS sequence"/>
</dbReference>
<dbReference type="Gene3D" id="3.40.50.2300">
    <property type="match status" value="1"/>
</dbReference>
<dbReference type="InterPro" id="IPR001789">
    <property type="entry name" value="Sig_transdc_resp-reg_receiver"/>
</dbReference>
<keyword evidence="14" id="KW-1185">Reference proteome</keyword>
<evidence type="ECO:0000256" key="2">
    <source>
        <dbReference type="ARBA" id="ARBA00012438"/>
    </source>
</evidence>
<dbReference type="InterPro" id="IPR000014">
    <property type="entry name" value="PAS"/>
</dbReference>
<dbReference type="SUPFAM" id="SSF47384">
    <property type="entry name" value="Homodimeric domain of signal transducing histidine kinase"/>
    <property type="match status" value="1"/>
</dbReference>
<feature type="domain" description="Response regulatory" evidence="10">
    <location>
        <begin position="493"/>
        <end position="609"/>
    </location>
</feature>
<dbReference type="Pfam" id="PF00512">
    <property type="entry name" value="HisKA"/>
    <property type="match status" value="1"/>
</dbReference>
<comment type="caution">
    <text evidence="13">The sequence shown here is derived from an EMBL/GenBank/DDBJ whole genome shotgun (WGS) entry which is preliminary data.</text>
</comment>
<dbReference type="NCBIfam" id="TIGR00229">
    <property type="entry name" value="sensory_box"/>
    <property type="match status" value="1"/>
</dbReference>
<evidence type="ECO:0000256" key="7">
    <source>
        <dbReference type="PROSITE-ProRule" id="PRU00169"/>
    </source>
</evidence>
<evidence type="ECO:0000256" key="4">
    <source>
        <dbReference type="ARBA" id="ARBA00023012"/>
    </source>
</evidence>
<dbReference type="CDD" id="cd17546">
    <property type="entry name" value="REC_hyHK_CKI1_RcsC-like"/>
    <property type="match status" value="1"/>
</dbReference>
<feature type="transmembrane region" description="Helical" evidence="8">
    <location>
        <begin position="46"/>
        <end position="67"/>
    </location>
</feature>
<evidence type="ECO:0000259" key="11">
    <source>
        <dbReference type="PROSITE" id="PS50112"/>
    </source>
</evidence>
<dbReference type="InterPro" id="IPR004358">
    <property type="entry name" value="Sig_transdc_His_kin-like_C"/>
</dbReference>
<protein>
    <recommendedName>
        <fullName evidence="6">Virulence sensor protein BvgS</fullName>
        <ecNumber evidence="2">2.7.13.3</ecNumber>
    </recommendedName>
</protein>
<dbReference type="EMBL" id="JABBGA010000009">
    <property type="protein sequence ID" value="NML26652.1"/>
    <property type="molecule type" value="Genomic_DNA"/>
</dbReference>
<dbReference type="EC" id="2.7.13.3" evidence="2"/>
<feature type="modified residue" description="4-aspartylphosphate" evidence="7">
    <location>
        <position position="542"/>
    </location>
</feature>
<evidence type="ECO:0000256" key="5">
    <source>
        <dbReference type="ARBA" id="ARBA00058004"/>
    </source>
</evidence>
<dbReference type="SMART" id="SM00448">
    <property type="entry name" value="REC"/>
    <property type="match status" value="1"/>
</dbReference>
<dbReference type="Gene3D" id="1.10.287.130">
    <property type="match status" value="1"/>
</dbReference>
<comment type="function">
    <text evidence="5">Member of the two-component regulatory system BvgS/BvgA. Phosphorylates BvgA via a four-step phosphorelay in response to environmental signals.</text>
</comment>
<evidence type="ECO:0000256" key="8">
    <source>
        <dbReference type="SAM" id="Phobius"/>
    </source>
</evidence>
<dbReference type="CDD" id="cd16922">
    <property type="entry name" value="HATPase_EvgS-ArcB-TorS-like"/>
    <property type="match status" value="1"/>
</dbReference>
<feature type="domain" description="PAS" evidence="11">
    <location>
        <begin position="85"/>
        <end position="155"/>
    </location>
</feature>
<dbReference type="FunFam" id="3.30.565.10:FF:000010">
    <property type="entry name" value="Sensor histidine kinase RcsC"/>
    <property type="match status" value="1"/>
</dbReference>
<organism evidence="13 14">
    <name type="scientific">Zoogloea dura</name>
    <dbReference type="NCBI Taxonomy" id="2728840"/>
    <lineage>
        <taxon>Bacteria</taxon>
        <taxon>Pseudomonadati</taxon>
        <taxon>Pseudomonadota</taxon>
        <taxon>Betaproteobacteria</taxon>
        <taxon>Rhodocyclales</taxon>
        <taxon>Zoogloeaceae</taxon>
        <taxon>Zoogloea</taxon>
    </lineage>
</organism>
<dbReference type="InterPro" id="IPR013656">
    <property type="entry name" value="PAS_4"/>
</dbReference>
<dbReference type="Pfam" id="PF08448">
    <property type="entry name" value="PAS_4"/>
    <property type="match status" value="1"/>
</dbReference>
<dbReference type="PANTHER" id="PTHR45339:SF1">
    <property type="entry name" value="HYBRID SIGNAL TRANSDUCTION HISTIDINE KINASE J"/>
    <property type="match status" value="1"/>
</dbReference>
<dbReference type="PROSITE" id="PS50109">
    <property type="entry name" value="HIS_KIN"/>
    <property type="match status" value="1"/>
</dbReference>
<dbReference type="InterPro" id="IPR003661">
    <property type="entry name" value="HisK_dim/P_dom"/>
</dbReference>
<evidence type="ECO:0000256" key="6">
    <source>
        <dbReference type="ARBA" id="ARBA00070152"/>
    </source>
</evidence>
<accession>A0A848G638</accession>
<feature type="domain" description="PAC" evidence="12">
    <location>
        <begin position="158"/>
        <end position="209"/>
    </location>
</feature>
<evidence type="ECO:0000256" key="1">
    <source>
        <dbReference type="ARBA" id="ARBA00000085"/>
    </source>
</evidence>
<gene>
    <name evidence="13" type="ORF">HHL15_12930</name>
</gene>
<dbReference type="InterPro" id="IPR036097">
    <property type="entry name" value="HisK_dim/P_sf"/>
</dbReference>
<keyword evidence="3 7" id="KW-0597">Phosphoprotein</keyword>
<reference evidence="13 14" key="1">
    <citation type="submission" date="2020-04" db="EMBL/GenBank/DDBJ databases">
        <title>Zoogloea sp. G-4-1-14 isolated from soil.</title>
        <authorList>
            <person name="Dahal R.H."/>
        </authorList>
    </citation>
    <scope>NUCLEOTIDE SEQUENCE [LARGE SCALE GENOMIC DNA]</scope>
    <source>
        <strain evidence="13 14">G-4-1-14</strain>
    </source>
</reference>
<dbReference type="CDD" id="cd00082">
    <property type="entry name" value="HisKA"/>
    <property type="match status" value="1"/>
</dbReference>
<keyword evidence="8" id="KW-0812">Transmembrane</keyword>
<name>A0A848G638_9RHOO</name>
<dbReference type="SMART" id="SM00091">
    <property type="entry name" value="PAS"/>
    <property type="match status" value="1"/>
</dbReference>
<dbReference type="Pfam" id="PF00072">
    <property type="entry name" value="Response_reg"/>
    <property type="match status" value="1"/>
</dbReference>
<dbReference type="InterPro" id="IPR003594">
    <property type="entry name" value="HATPase_dom"/>
</dbReference>
<dbReference type="RefSeq" id="WP_169146192.1">
    <property type="nucleotide sequence ID" value="NZ_JABBGA010000009.1"/>
</dbReference>
<sequence>MPHPRSLTAPHRAILRIVLVYALAAGAWIILSDRLLFLAGLESDTALISILKGLFFVAVTSLLLYGMQRRAWERHTRALTERVNALNLLETVTNASEDAIFAKDRQGRYLVLNRAASRFIGKPPREVIGKDDRALFPPEQAEMLLAINARIVAERITSTHEEAVDTSSGPRIFLATKGPLLNEDGTVLGTFGISRDITESKQVQDELARHRARLESLVAQRTAELGAAKESAEAANIAKSAFLANMSHEIRTPLGAIAGLTHLIRQAGLPPEQHERLNKLDMAGKHLLGVINAILDLSKIEAGKFFIDEAPVHVEALLADVASLIHDRARSKGLALTTECGPMPHNLLGDPTRIRQALLNFAVNGIKFTEKGSVHISARVVEQSDQDAMLRFEVEDTGIGIAPEALARLFSAFEQADNSISRKYGGTGLGLALSRKLSQLMGGDAGARSQPGIGSTFWLSVRLRKSVQSTDNDTPPAPGQAILVLQREHAGRHVLLVEDEPVNREIGKLVLEDAGLAVHLAEDGQAALELLRDHHFDLILMDMQMPRMDGLAATRAIRALPEGQQIPIVALTANAFAEDRLRCQDAGMNDFLSKPFEPEQFYAVILRWLSRKS</sequence>
<dbReference type="PROSITE" id="PS50113">
    <property type="entry name" value="PAC"/>
    <property type="match status" value="1"/>
</dbReference>
<dbReference type="PANTHER" id="PTHR45339">
    <property type="entry name" value="HYBRID SIGNAL TRANSDUCTION HISTIDINE KINASE J"/>
    <property type="match status" value="1"/>
</dbReference>
<evidence type="ECO:0000313" key="13">
    <source>
        <dbReference type="EMBL" id="NML26652.1"/>
    </source>
</evidence>
<keyword evidence="8" id="KW-1133">Transmembrane helix</keyword>
<evidence type="ECO:0000259" key="10">
    <source>
        <dbReference type="PROSITE" id="PS50110"/>
    </source>
</evidence>
<dbReference type="InterPro" id="IPR011006">
    <property type="entry name" value="CheY-like_superfamily"/>
</dbReference>
<keyword evidence="4" id="KW-0902">Two-component regulatory system</keyword>
<dbReference type="InterPro" id="IPR000700">
    <property type="entry name" value="PAS-assoc_C"/>
</dbReference>
<dbReference type="SMART" id="SM00387">
    <property type="entry name" value="HATPase_c"/>
    <property type="match status" value="1"/>
</dbReference>
<feature type="domain" description="Histidine kinase" evidence="9">
    <location>
        <begin position="245"/>
        <end position="465"/>
    </location>
</feature>
<dbReference type="CDD" id="cd00130">
    <property type="entry name" value="PAS"/>
    <property type="match status" value="1"/>
</dbReference>
<dbReference type="PROSITE" id="PS50110">
    <property type="entry name" value="RESPONSE_REGULATORY"/>
    <property type="match status" value="1"/>
</dbReference>
<dbReference type="Pfam" id="PF02518">
    <property type="entry name" value="HATPase_c"/>
    <property type="match status" value="1"/>
</dbReference>
<evidence type="ECO:0000313" key="14">
    <source>
        <dbReference type="Proteomes" id="UP000580043"/>
    </source>
</evidence>
<dbReference type="SMART" id="SM00388">
    <property type="entry name" value="HisKA"/>
    <property type="match status" value="1"/>
</dbReference>
<feature type="transmembrane region" description="Helical" evidence="8">
    <location>
        <begin position="13"/>
        <end position="31"/>
    </location>
</feature>
<dbReference type="InterPro" id="IPR005467">
    <property type="entry name" value="His_kinase_dom"/>
</dbReference>
<keyword evidence="8" id="KW-0472">Membrane</keyword>
<comment type="catalytic activity">
    <reaction evidence="1">
        <text>ATP + protein L-histidine = ADP + protein N-phospho-L-histidine.</text>
        <dbReference type="EC" id="2.7.13.3"/>
    </reaction>
</comment>
<dbReference type="InterPro" id="IPR036890">
    <property type="entry name" value="HATPase_C_sf"/>
</dbReference>
<dbReference type="GO" id="GO:0000155">
    <property type="term" value="F:phosphorelay sensor kinase activity"/>
    <property type="evidence" value="ECO:0007669"/>
    <property type="project" value="InterPro"/>
</dbReference>
<dbReference type="InterPro" id="IPR035965">
    <property type="entry name" value="PAS-like_dom_sf"/>
</dbReference>